<dbReference type="InterPro" id="IPR029058">
    <property type="entry name" value="AB_hydrolase_fold"/>
</dbReference>
<feature type="domain" description="AB hydrolase-1" evidence="11">
    <location>
        <begin position="36"/>
        <end position="302"/>
    </location>
</feature>
<protein>
    <recommendedName>
        <fullName evidence="8 10">Proline iminopeptidase</fullName>
        <shortName evidence="8">PIP</shortName>
        <ecNumber evidence="8 10">3.4.11.5</ecNumber>
    </recommendedName>
    <alternativeName>
        <fullName evidence="8">Prolyl aminopeptidase</fullName>
    </alternativeName>
</protein>
<dbReference type="EC" id="3.4.11.5" evidence="8 10"/>
<evidence type="ECO:0000313" key="12">
    <source>
        <dbReference type="EMBL" id="KAJ4390839.1"/>
    </source>
</evidence>
<evidence type="ECO:0000256" key="1">
    <source>
        <dbReference type="ARBA" id="ARBA00001585"/>
    </source>
</evidence>
<comment type="similarity">
    <text evidence="3 8 10">Belongs to the peptidase S33 family.</text>
</comment>
<dbReference type="Pfam" id="PF00561">
    <property type="entry name" value="Abhydrolase_1"/>
    <property type="match status" value="1"/>
</dbReference>
<dbReference type="PIRSF" id="PIRSF006431">
    <property type="entry name" value="Pept_S33"/>
    <property type="match status" value="1"/>
</dbReference>
<dbReference type="OrthoDB" id="10249433at2759"/>
<gene>
    <name evidence="12" type="ORF">N0V93_004438</name>
</gene>
<proteinExistence type="inferred from homology"/>
<keyword evidence="5 8" id="KW-0963">Cytoplasm</keyword>
<evidence type="ECO:0000259" key="11">
    <source>
        <dbReference type="Pfam" id="PF00561"/>
    </source>
</evidence>
<dbReference type="AlphaFoldDB" id="A0A9W8YUT6"/>
<evidence type="ECO:0000313" key="13">
    <source>
        <dbReference type="Proteomes" id="UP001140453"/>
    </source>
</evidence>
<keyword evidence="13" id="KW-1185">Reference proteome</keyword>
<evidence type="ECO:0000256" key="5">
    <source>
        <dbReference type="ARBA" id="ARBA00022490"/>
    </source>
</evidence>
<accession>A0A9W8YUT6</accession>
<evidence type="ECO:0000256" key="6">
    <source>
        <dbReference type="ARBA" id="ARBA00022670"/>
    </source>
</evidence>
<dbReference type="EMBL" id="JAPEVB010000003">
    <property type="protein sequence ID" value="KAJ4390839.1"/>
    <property type="molecule type" value="Genomic_DNA"/>
</dbReference>
<feature type="active site" description="Proton donor" evidence="9">
    <location>
        <position position="298"/>
    </location>
</feature>
<comment type="catalytic activity">
    <reaction evidence="1 8 10">
        <text>Release of N-terminal proline from a peptide.</text>
        <dbReference type="EC" id="3.4.11.5"/>
    </reaction>
</comment>
<keyword evidence="7 8" id="KW-0378">Hydrolase</keyword>
<dbReference type="InterPro" id="IPR000073">
    <property type="entry name" value="AB_hydrolase_1"/>
</dbReference>
<keyword evidence="6 8" id="KW-0645">Protease</keyword>
<dbReference type="NCBIfam" id="TIGR01249">
    <property type="entry name" value="pro_imino_pep_1"/>
    <property type="match status" value="1"/>
</dbReference>
<evidence type="ECO:0000256" key="2">
    <source>
        <dbReference type="ARBA" id="ARBA00004496"/>
    </source>
</evidence>
<dbReference type="PANTHER" id="PTHR43722:SF1">
    <property type="entry name" value="PROLINE IMINOPEPTIDASE"/>
    <property type="match status" value="1"/>
</dbReference>
<evidence type="ECO:0000256" key="8">
    <source>
        <dbReference type="PIRNR" id="PIRNR006431"/>
    </source>
</evidence>
<evidence type="ECO:0000256" key="3">
    <source>
        <dbReference type="ARBA" id="ARBA00010088"/>
    </source>
</evidence>
<name>A0A9W8YUT6_9PEZI</name>
<dbReference type="SUPFAM" id="SSF53474">
    <property type="entry name" value="alpha/beta-Hydrolases"/>
    <property type="match status" value="1"/>
</dbReference>
<dbReference type="Proteomes" id="UP001140453">
    <property type="component" value="Unassembled WGS sequence"/>
</dbReference>
<evidence type="ECO:0000256" key="4">
    <source>
        <dbReference type="ARBA" id="ARBA00022438"/>
    </source>
</evidence>
<keyword evidence="4 8" id="KW-0031">Aminopeptidase</keyword>
<dbReference type="PRINTS" id="PR00793">
    <property type="entry name" value="PROAMNOPTASE"/>
</dbReference>
<organism evidence="12 13">
    <name type="scientific">Gnomoniopsis smithogilvyi</name>
    <dbReference type="NCBI Taxonomy" id="1191159"/>
    <lineage>
        <taxon>Eukaryota</taxon>
        <taxon>Fungi</taxon>
        <taxon>Dikarya</taxon>
        <taxon>Ascomycota</taxon>
        <taxon>Pezizomycotina</taxon>
        <taxon>Sordariomycetes</taxon>
        <taxon>Sordariomycetidae</taxon>
        <taxon>Diaporthales</taxon>
        <taxon>Gnomoniaceae</taxon>
        <taxon>Gnomoniopsis</taxon>
    </lineage>
</organism>
<dbReference type="GO" id="GO:0004177">
    <property type="term" value="F:aminopeptidase activity"/>
    <property type="evidence" value="ECO:0007669"/>
    <property type="project" value="UniProtKB-UniRule"/>
</dbReference>
<comment type="subcellular location">
    <subcellularLocation>
        <location evidence="2 8">Cytoplasm</location>
    </subcellularLocation>
</comment>
<sequence length="350" mass="39345">MAPLYAPFATNNSGHLQVSPVHSVYYEECGKPDGVPIVYLHGGPGGGIEDGDRRYFDPSYYRSVLFDQRGSGKSTPHASLEDNNTWSLVADIEKLREHLKIDKWFVFGGSWGSTLSLAYAETHPDRCLGLILRGIFTLQRSELEWFYQGGADMLFPEYFEPYRAIIPEAERGDMMAAYYKRLTGDDEEEKLKCATAWSTWENATSKLFVDPAYIARSYDPKWALAFARIESHFFVNGGWMEDGQLIRDAHKIKHLPISITQGRYDVVCPAKTSWQLYQALGGKENPNVDYNIISDSGHSAHEKSIEEALVDAANKFKSLKGLMTISTEVNITGCRLVESALKAIRSGKYL</sequence>
<dbReference type="InterPro" id="IPR002410">
    <property type="entry name" value="Peptidase_S33"/>
</dbReference>
<feature type="active site" description="Nucleophile" evidence="9">
    <location>
        <position position="110"/>
    </location>
</feature>
<dbReference type="InterPro" id="IPR005944">
    <property type="entry name" value="Pro_iminopeptidase"/>
</dbReference>
<reference evidence="12" key="1">
    <citation type="submission" date="2022-10" db="EMBL/GenBank/DDBJ databases">
        <title>Tapping the CABI collections for fungal endophytes: first genome assemblies for Collariella, Neodidymelliopsis, Ascochyta clinopodiicola, Didymella pomorum, Didymosphaeria variabile, Neocosmospora piperis and Neocucurbitaria cava.</title>
        <authorList>
            <person name="Hill R."/>
        </authorList>
    </citation>
    <scope>NUCLEOTIDE SEQUENCE</scope>
    <source>
        <strain evidence="12">IMI 355082</strain>
    </source>
</reference>
<evidence type="ECO:0000256" key="10">
    <source>
        <dbReference type="RuleBase" id="RU003421"/>
    </source>
</evidence>
<dbReference type="PANTHER" id="PTHR43722">
    <property type="entry name" value="PROLINE IMINOPEPTIDASE"/>
    <property type="match status" value="1"/>
</dbReference>
<comment type="caution">
    <text evidence="12">The sequence shown here is derived from an EMBL/GenBank/DDBJ whole genome shotgun (WGS) entry which is preliminary data.</text>
</comment>
<feature type="active site" evidence="9">
    <location>
        <position position="265"/>
    </location>
</feature>
<dbReference type="Gene3D" id="3.40.50.1820">
    <property type="entry name" value="alpha/beta hydrolase"/>
    <property type="match status" value="1"/>
</dbReference>
<evidence type="ECO:0000256" key="7">
    <source>
        <dbReference type="ARBA" id="ARBA00022801"/>
    </source>
</evidence>
<dbReference type="GO" id="GO:0006508">
    <property type="term" value="P:proteolysis"/>
    <property type="evidence" value="ECO:0007669"/>
    <property type="project" value="UniProtKB-KW"/>
</dbReference>
<dbReference type="GO" id="GO:0005737">
    <property type="term" value="C:cytoplasm"/>
    <property type="evidence" value="ECO:0007669"/>
    <property type="project" value="UniProtKB-SubCell"/>
</dbReference>
<evidence type="ECO:0000256" key="9">
    <source>
        <dbReference type="PIRSR" id="PIRSR006431-1"/>
    </source>
</evidence>